<feature type="chain" id="PRO_5012554832" description="PsbB mRNA maturation factor Mbb1" evidence="3">
    <location>
        <begin position="26"/>
        <end position="801"/>
    </location>
</feature>
<protein>
    <recommendedName>
        <fullName evidence="6">PsbB mRNA maturation factor Mbb1</fullName>
    </recommendedName>
</protein>
<dbReference type="InterPro" id="IPR044624">
    <property type="entry name" value="Mbb1-like"/>
</dbReference>
<feature type="region of interest" description="Disordered" evidence="2">
    <location>
        <begin position="762"/>
        <end position="801"/>
    </location>
</feature>
<evidence type="ECO:0000256" key="3">
    <source>
        <dbReference type="SAM" id="SignalP"/>
    </source>
</evidence>
<dbReference type="InParanoid" id="A0A1Z5KJ89"/>
<feature type="compositionally biased region" description="Pro residues" evidence="2">
    <location>
        <begin position="762"/>
        <end position="773"/>
    </location>
</feature>
<dbReference type="SMART" id="SM00028">
    <property type="entry name" value="TPR"/>
    <property type="match status" value="7"/>
</dbReference>
<dbReference type="InterPro" id="IPR003107">
    <property type="entry name" value="HAT"/>
</dbReference>
<keyword evidence="3" id="KW-0732">Signal</keyword>
<evidence type="ECO:0000313" key="5">
    <source>
        <dbReference type="Proteomes" id="UP000198406"/>
    </source>
</evidence>
<sequence length="801" mass="92144">MRERKQRSRLLPLTSTLSLLLCCQAYELLSISSKSPTRAFLSHRNSGATSVLPRHQDKISLGVPNKEKQTSPGAVVLGFSIDDDDLNLTTNQRNIQQRRTRQSGSAQDQQQRLLKYNRKWKYGNPFATSTSQGKENIHKQASHVDLDTWNTPTEEKLPLEQTSGDNNLQNIPNSLEEWSRNKVTPLLNRRQAIRREQSEGKRNLVQANTPVISKEDYIESLRKTLNATSTHSSGQQQQELSSNNNRQLHVLYQQMKAADKQGNVQQTYQLLTLLRKVAPHDGRIVRRLARWYAEQDQLEDAIGVLQNALQEPEHCENAFLWHGMGQYLQEQFQQQKDDDVDSNEDILRNVTYYYRQAIQCDPSLPHPYHALALCQHSYGHIAAAMKTLQEGLSCCPQNHRLHHALGDVYRQAASLERAAQCYSKALQWSPDHSKGYALTAIARVHYELDRPDKCRHYLQKALQQNPKQVSAWVAWAQMEESLGDVDAARNICRKGAEFYEQGYLTAGWNKVGAVHRSNDPFHQLYRTWSRLEERYGTPQVAWRVHERALSLFPRNVNLYLDAASYKYEKRHNLAAARAILTRCLSLQHSTETFASSKVLLAAAKLELEVGDATGALQWLSCQDGKKRRSAAWWHMNGVAHWHFNNLREARESFEQALLNAKDDKSLTADIYSTKARFEYAQGDCILAQHYVCLSLAHNKNCKTAWELWYHLSFGDYEMQHKCWKQFQQDDLQSMKKHMMRKDPWHTVLFGLTPKTTHLPLPIRLPPIIEPRPSQPKMAESPSDHQASSSTKQPRKFDTIEM</sequence>
<dbReference type="AlphaFoldDB" id="A0A1Z5KJ89"/>
<dbReference type="PANTHER" id="PTHR44917">
    <property type="entry name" value="PROTEIN HIGH CHLOROPHYLL FLUORESCENT 107"/>
    <property type="match status" value="1"/>
</dbReference>
<organism evidence="4 5">
    <name type="scientific">Fistulifera solaris</name>
    <name type="common">Oleaginous diatom</name>
    <dbReference type="NCBI Taxonomy" id="1519565"/>
    <lineage>
        <taxon>Eukaryota</taxon>
        <taxon>Sar</taxon>
        <taxon>Stramenopiles</taxon>
        <taxon>Ochrophyta</taxon>
        <taxon>Bacillariophyta</taxon>
        <taxon>Bacillariophyceae</taxon>
        <taxon>Bacillariophycidae</taxon>
        <taxon>Naviculales</taxon>
        <taxon>Naviculaceae</taxon>
        <taxon>Fistulifera</taxon>
    </lineage>
</organism>
<dbReference type="Proteomes" id="UP000198406">
    <property type="component" value="Unassembled WGS sequence"/>
</dbReference>
<evidence type="ECO:0000256" key="2">
    <source>
        <dbReference type="SAM" id="MobiDB-lite"/>
    </source>
</evidence>
<comment type="caution">
    <text evidence="4">The sequence shown here is derived from an EMBL/GenBank/DDBJ whole genome shotgun (WGS) entry which is preliminary data.</text>
</comment>
<dbReference type="Gene3D" id="1.25.40.10">
    <property type="entry name" value="Tetratricopeptide repeat domain"/>
    <property type="match status" value="3"/>
</dbReference>
<dbReference type="SUPFAM" id="SSF48452">
    <property type="entry name" value="TPR-like"/>
    <property type="match status" value="3"/>
</dbReference>
<dbReference type="PANTHER" id="PTHR44917:SF1">
    <property type="entry name" value="PROTEIN HIGH CHLOROPHYLL FLUORESCENT 107"/>
    <property type="match status" value="1"/>
</dbReference>
<evidence type="ECO:0008006" key="6">
    <source>
        <dbReference type="Google" id="ProtNLM"/>
    </source>
</evidence>
<name>A0A1Z5KJ89_FISSO</name>
<dbReference type="OrthoDB" id="541719at2759"/>
<feature type="repeat" description="TPR" evidence="1">
    <location>
        <begin position="399"/>
        <end position="432"/>
    </location>
</feature>
<dbReference type="PROSITE" id="PS50005">
    <property type="entry name" value="TPR"/>
    <property type="match status" value="1"/>
</dbReference>
<gene>
    <name evidence="4" type="ORF">FisN_18Hh289</name>
</gene>
<dbReference type="SMART" id="SM00386">
    <property type="entry name" value="HAT"/>
    <property type="match status" value="5"/>
</dbReference>
<feature type="signal peptide" evidence="3">
    <location>
        <begin position="1"/>
        <end position="25"/>
    </location>
</feature>
<reference evidence="4 5" key="1">
    <citation type="journal article" date="2015" name="Plant Cell">
        <title>Oil accumulation by the oleaginous diatom Fistulifera solaris as revealed by the genome and transcriptome.</title>
        <authorList>
            <person name="Tanaka T."/>
            <person name="Maeda Y."/>
            <person name="Veluchamy A."/>
            <person name="Tanaka M."/>
            <person name="Abida H."/>
            <person name="Marechal E."/>
            <person name="Bowler C."/>
            <person name="Muto M."/>
            <person name="Sunaga Y."/>
            <person name="Tanaka M."/>
            <person name="Yoshino T."/>
            <person name="Taniguchi T."/>
            <person name="Fukuda Y."/>
            <person name="Nemoto M."/>
            <person name="Matsumoto M."/>
            <person name="Wong P.S."/>
            <person name="Aburatani S."/>
            <person name="Fujibuchi W."/>
        </authorList>
    </citation>
    <scope>NUCLEOTIDE SEQUENCE [LARGE SCALE GENOMIC DNA]</scope>
    <source>
        <strain evidence="4 5">JPCC DA0580</strain>
    </source>
</reference>
<accession>A0A1Z5KJ89</accession>
<dbReference type="Pfam" id="PF13181">
    <property type="entry name" value="TPR_8"/>
    <property type="match status" value="1"/>
</dbReference>
<dbReference type="GO" id="GO:0006397">
    <property type="term" value="P:mRNA processing"/>
    <property type="evidence" value="ECO:0007669"/>
    <property type="project" value="InterPro"/>
</dbReference>
<keyword evidence="1" id="KW-0802">TPR repeat</keyword>
<dbReference type="EMBL" id="BDSP01000239">
    <property type="protein sequence ID" value="GAX26172.1"/>
    <property type="molecule type" value="Genomic_DNA"/>
</dbReference>
<dbReference type="Pfam" id="PF13428">
    <property type="entry name" value="TPR_14"/>
    <property type="match status" value="1"/>
</dbReference>
<evidence type="ECO:0000256" key="1">
    <source>
        <dbReference type="PROSITE-ProRule" id="PRU00339"/>
    </source>
</evidence>
<proteinExistence type="predicted"/>
<dbReference type="InterPro" id="IPR011990">
    <property type="entry name" value="TPR-like_helical_dom_sf"/>
</dbReference>
<keyword evidence="5" id="KW-1185">Reference proteome</keyword>
<evidence type="ECO:0000313" key="4">
    <source>
        <dbReference type="EMBL" id="GAX26172.1"/>
    </source>
</evidence>
<dbReference type="InterPro" id="IPR019734">
    <property type="entry name" value="TPR_rpt"/>
</dbReference>
<dbReference type="GO" id="GO:0003729">
    <property type="term" value="F:mRNA binding"/>
    <property type="evidence" value="ECO:0007669"/>
    <property type="project" value="InterPro"/>
</dbReference>